<gene>
    <name evidence="1" type="ORF">HNR46_001698</name>
</gene>
<dbReference type="InterPro" id="IPR052922">
    <property type="entry name" value="Cytidylate_Kinase-2"/>
</dbReference>
<dbReference type="PANTHER" id="PTHR37816">
    <property type="entry name" value="YALI0E33011P"/>
    <property type="match status" value="1"/>
</dbReference>
<sequence length="188" mass="21702">MQRVLVTGNAGAGKSTVAKAVSAILGFPIHHMDMAVWLPGWKKVPQDLRDRRVDEWTGEEAWVIDGVSSRVLSRADTVVFLDVPRRLSFWRVFWRNLPHLFKSRPELPPGCPEILIIPTLCRIIWQFPVRIRPGLMESMKEPMGKQQWIYLRTREEVAEFLSELEFGSGEEANKWRIQQQPERASKVG</sequence>
<accession>A0A840VF80</accession>
<dbReference type="Gene3D" id="3.40.50.300">
    <property type="entry name" value="P-loop containing nucleotide triphosphate hydrolases"/>
    <property type="match status" value="1"/>
</dbReference>
<dbReference type="PANTHER" id="PTHR37816:SF1">
    <property type="entry name" value="TOXIN"/>
    <property type="match status" value="1"/>
</dbReference>
<dbReference type="AlphaFoldDB" id="A0A840VF80"/>
<organism evidence="1 2">
    <name type="scientific">Haloferula luteola</name>
    <dbReference type="NCBI Taxonomy" id="595692"/>
    <lineage>
        <taxon>Bacteria</taxon>
        <taxon>Pseudomonadati</taxon>
        <taxon>Verrucomicrobiota</taxon>
        <taxon>Verrucomicrobiia</taxon>
        <taxon>Verrucomicrobiales</taxon>
        <taxon>Verrucomicrobiaceae</taxon>
        <taxon>Haloferula</taxon>
    </lineage>
</organism>
<keyword evidence="2" id="KW-1185">Reference proteome</keyword>
<dbReference type="RefSeq" id="WP_184017660.1">
    <property type="nucleotide sequence ID" value="NZ_JACHFD010000007.1"/>
</dbReference>
<dbReference type="InterPro" id="IPR027417">
    <property type="entry name" value="P-loop_NTPase"/>
</dbReference>
<reference evidence="1 2" key="1">
    <citation type="submission" date="2020-08" db="EMBL/GenBank/DDBJ databases">
        <title>Genomic Encyclopedia of Type Strains, Phase IV (KMG-IV): sequencing the most valuable type-strain genomes for metagenomic binning, comparative biology and taxonomic classification.</title>
        <authorList>
            <person name="Goeker M."/>
        </authorList>
    </citation>
    <scope>NUCLEOTIDE SEQUENCE [LARGE SCALE GENOMIC DNA]</scope>
    <source>
        <strain evidence="1 2">YC6886</strain>
    </source>
</reference>
<keyword evidence="1" id="KW-0808">Transferase</keyword>
<evidence type="ECO:0000313" key="1">
    <source>
        <dbReference type="EMBL" id="MBB5351461.1"/>
    </source>
</evidence>
<proteinExistence type="predicted"/>
<dbReference type="SUPFAM" id="SSF52540">
    <property type="entry name" value="P-loop containing nucleoside triphosphate hydrolases"/>
    <property type="match status" value="1"/>
</dbReference>
<evidence type="ECO:0000313" key="2">
    <source>
        <dbReference type="Proteomes" id="UP000557717"/>
    </source>
</evidence>
<name>A0A840VF80_9BACT</name>
<dbReference type="Proteomes" id="UP000557717">
    <property type="component" value="Unassembled WGS sequence"/>
</dbReference>
<dbReference type="EMBL" id="JACHFD010000007">
    <property type="protein sequence ID" value="MBB5351461.1"/>
    <property type="molecule type" value="Genomic_DNA"/>
</dbReference>
<dbReference type="GO" id="GO:0016301">
    <property type="term" value="F:kinase activity"/>
    <property type="evidence" value="ECO:0007669"/>
    <property type="project" value="UniProtKB-KW"/>
</dbReference>
<protein>
    <submittedName>
        <fullName evidence="1">Adenylate kinase family enzyme</fullName>
    </submittedName>
</protein>
<comment type="caution">
    <text evidence="1">The sequence shown here is derived from an EMBL/GenBank/DDBJ whole genome shotgun (WGS) entry which is preliminary data.</text>
</comment>
<keyword evidence="1" id="KW-0418">Kinase</keyword>